<keyword evidence="4" id="KW-1185">Reference proteome</keyword>
<dbReference type="GO" id="GO:0005739">
    <property type="term" value="C:mitochondrion"/>
    <property type="evidence" value="ECO:0007669"/>
    <property type="project" value="TreeGrafter"/>
</dbReference>
<evidence type="ECO:0000256" key="1">
    <source>
        <dbReference type="ARBA" id="ARBA00022603"/>
    </source>
</evidence>
<comment type="caution">
    <text evidence="3">The sequence shown here is derived from an EMBL/GenBank/DDBJ whole genome shotgun (WGS) entry which is preliminary data.</text>
</comment>
<protein>
    <submittedName>
        <fullName evidence="3">NADH:ubiquinone oxidoreductase complex assembly factor</fullName>
    </submittedName>
</protein>
<name>A0A7J6XFZ4_THATH</name>
<proteinExistence type="predicted"/>
<dbReference type="PANTHER" id="PTHR13090">
    <property type="entry name" value="ARGININE-HYDROXYLASE NDUFAF5, MITOCHONDRIAL"/>
    <property type="match status" value="1"/>
</dbReference>
<keyword evidence="2" id="KW-0808">Transferase</keyword>
<dbReference type="AlphaFoldDB" id="A0A7J6XFZ4"/>
<dbReference type="EMBL" id="JABWDY010000007">
    <property type="protein sequence ID" value="KAF5208473.1"/>
    <property type="molecule type" value="Genomic_DNA"/>
</dbReference>
<gene>
    <name evidence="3" type="ORF">FRX31_001940</name>
</gene>
<dbReference type="OrthoDB" id="1107733at2759"/>
<sequence length="183" mass="20835">MGWPLCKRQMKSIPLFLRRGFAPFSSESIEGFHNSMPKIFDRYLKCKQRDRAAWLMQPNDPFVDTVRDAGNLLTRAGFTLPSVDVDEYTVRYDSAIELIEHLRAMGETNALFQRSNILNRDTALATAAVYQTMFGAEDGSIPATFQVIFMTGWKDHPSQQKAKQRGSATISFNEIRKQFGKES</sequence>
<keyword evidence="1" id="KW-0489">Methyltransferase</keyword>
<dbReference type="PANTHER" id="PTHR13090:SF1">
    <property type="entry name" value="ARGININE-HYDROXYLASE NDUFAF5, MITOCHONDRIAL"/>
    <property type="match status" value="1"/>
</dbReference>
<accession>A0A7J6XFZ4</accession>
<keyword evidence="3" id="KW-0830">Ubiquinone</keyword>
<dbReference type="GO" id="GO:0008168">
    <property type="term" value="F:methyltransferase activity"/>
    <property type="evidence" value="ECO:0007669"/>
    <property type="project" value="UniProtKB-KW"/>
</dbReference>
<organism evidence="3 4">
    <name type="scientific">Thalictrum thalictroides</name>
    <name type="common">Rue-anemone</name>
    <name type="synonym">Anemone thalictroides</name>
    <dbReference type="NCBI Taxonomy" id="46969"/>
    <lineage>
        <taxon>Eukaryota</taxon>
        <taxon>Viridiplantae</taxon>
        <taxon>Streptophyta</taxon>
        <taxon>Embryophyta</taxon>
        <taxon>Tracheophyta</taxon>
        <taxon>Spermatophyta</taxon>
        <taxon>Magnoliopsida</taxon>
        <taxon>Ranunculales</taxon>
        <taxon>Ranunculaceae</taxon>
        <taxon>Thalictroideae</taxon>
        <taxon>Thalictrum</taxon>
    </lineage>
</organism>
<evidence type="ECO:0000313" key="3">
    <source>
        <dbReference type="EMBL" id="KAF5208473.1"/>
    </source>
</evidence>
<evidence type="ECO:0000313" key="4">
    <source>
        <dbReference type="Proteomes" id="UP000554482"/>
    </source>
</evidence>
<evidence type="ECO:0000256" key="2">
    <source>
        <dbReference type="ARBA" id="ARBA00022679"/>
    </source>
</evidence>
<dbReference type="Proteomes" id="UP000554482">
    <property type="component" value="Unassembled WGS sequence"/>
</dbReference>
<dbReference type="GO" id="GO:0032259">
    <property type="term" value="P:methylation"/>
    <property type="evidence" value="ECO:0007669"/>
    <property type="project" value="UniProtKB-KW"/>
</dbReference>
<reference evidence="3 4" key="1">
    <citation type="submission" date="2020-06" db="EMBL/GenBank/DDBJ databases">
        <title>Transcriptomic and genomic resources for Thalictrum thalictroides and T. hernandezii: Facilitating candidate gene discovery in an emerging model plant lineage.</title>
        <authorList>
            <person name="Arias T."/>
            <person name="Riano-Pachon D.M."/>
            <person name="Di Stilio V.S."/>
        </authorList>
    </citation>
    <scope>NUCLEOTIDE SEQUENCE [LARGE SCALE GENOMIC DNA]</scope>
    <source>
        <strain evidence="4">cv. WT478/WT964</strain>
        <tissue evidence="3">Leaves</tissue>
    </source>
</reference>
<dbReference type="GO" id="GO:0032981">
    <property type="term" value="P:mitochondrial respiratory chain complex I assembly"/>
    <property type="evidence" value="ECO:0007669"/>
    <property type="project" value="TreeGrafter"/>
</dbReference>
<dbReference type="InterPro" id="IPR050602">
    <property type="entry name" value="Malonyl-ACP_OMT"/>
</dbReference>